<evidence type="ECO:0000256" key="1">
    <source>
        <dbReference type="ARBA" id="ARBA00001966"/>
    </source>
</evidence>
<evidence type="ECO:0000256" key="2">
    <source>
        <dbReference type="ARBA" id="ARBA00022485"/>
    </source>
</evidence>
<evidence type="ECO:0000259" key="7">
    <source>
        <dbReference type="Pfam" id="PF04055"/>
    </source>
</evidence>
<sequence>MKEQVRGRQFEAVQIEVTSRCIQRCVMCPRVALADRWPELDLPWEAFQRSARAFHRTKFVYLQGWGEPLLHPRLYDMIALAKDAGCRVGFTSNGMLLDLLAGKRLLALDLDLLAISIAGATRRTHESIRVGSDFPTVLDNVRRFLILKAKQRSRKPKVEIFFLMTKTNMAELPQAVDLAASLGVDELVATNLDYAVTPEHDDLKAFSWKPQKSPFVWFLEEARKRAQRAGLSFRPYPLDPEEAAVCEANPTKILFISCDGWVSPCNYMGLPGRSDVPRRFGGLSLTVPRLRFGNVLDQELLEIWESPAYRAFRRQFEERLVGNLMRALSATVGSGSVSNQKVPPPEPCRTCYKLYGL</sequence>
<dbReference type="InterPro" id="IPR034391">
    <property type="entry name" value="AdoMet-like_SPASM_containing"/>
</dbReference>
<dbReference type="InterPro" id="IPR007197">
    <property type="entry name" value="rSAM"/>
</dbReference>
<dbReference type="SFLD" id="SFLDG01387">
    <property type="entry name" value="BtrN-like_SPASM_domain_contain"/>
    <property type="match status" value="1"/>
</dbReference>
<gene>
    <name evidence="9" type="ORF">HYY65_05990</name>
</gene>
<dbReference type="AlphaFoldDB" id="A0A932GPH5"/>
<dbReference type="InterPro" id="IPR013785">
    <property type="entry name" value="Aldolase_TIM"/>
</dbReference>
<accession>A0A932GPH5</accession>
<dbReference type="CDD" id="cd01335">
    <property type="entry name" value="Radical_SAM"/>
    <property type="match status" value="1"/>
</dbReference>
<dbReference type="EMBL" id="JACPSX010000106">
    <property type="protein sequence ID" value="MBI3014600.1"/>
    <property type="molecule type" value="Genomic_DNA"/>
</dbReference>
<dbReference type="Gene3D" id="3.20.20.70">
    <property type="entry name" value="Aldolase class I"/>
    <property type="match status" value="1"/>
</dbReference>
<feature type="domain" description="4Fe4S-binding SPASM" evidence="8">
    <location>
        <begin position="246"/>
        <end position="317"/>
    </location>
</feature>
<dbReference type="Pfam" id="PF04055">
    <property type="entry name" value="Radical_SAM"/>
    <property type="match status" value="1"/>
</dbReference>
<evidence type="ECO:0000313" key="9">
    <source>
        <dbReference type="EMBL" id="MBI3014600.1"/>
    </source>
</evidence>
<dbReference type="SUPFAM" id="SSF102114">
    <property type="entry name" value="Radical SAM enzymes"/>
    <property type="match status" value="1"/>
</dbReference>
<dbReference type="GO" id="GO:0051536">
    <property type="term" value="F:iron-sulfur cluster binding"/>
    <property type="evidence" value="ECO:0007669"/>
    <property type="project" value="UniProtKB-KW"/>
</dbReference>
<keyword evidence="5" id="KW-0408">Iron</keyword>
<dbReference type="InterPro" id="IPR058240">
    <property type="entry name" value="rSAM_sf"/>
</dbReference>
<keyword evidence="6" id="KW-0411">Iron-sulfur</keyword>
<evidence type="ECO:0000256" key="3">
    <source>
        <dbReference type="ARBA" id="ARBA00022691"/>
    </source>
</evidence>
<dbReference type="InterPro" id="IPR023885">
    <property type="entry name" value="4Fe4S-binding_SPASM_dom"/>
</dbReference>
<evidence type="ECO:0000256" key="5">
    <source>
        <dbReference type="ARBA" id="ARBA00023004"/>
    </source>
</evidence>
<protein>
    <submittedName>
        <fullName evidence="9">SPASM domain-containing protein</fullName>
    </submittedName>
</protein>
<dbReference type="SFLD" id="SFLDG01067">
    <property type="entry name" value="SPASM/twitch_domain_containing"/>
    <property type="match status" value="1"/>
</dbReference>
<keyword evidence="3" id="KW-0949">S-adenosyl-L-methionine</keyword>
<dbReference type="PANTHER" id="PTHR11228">
    <property type="entry name" value="RADICAL SAM DOMAIN PROTEIN"/>
    <property type="match status" value="1"/>
</dbReference>
<dbReference type="SFLD" id="SFLDS00029">
    <property type="entry name" value="Radical_SAM"/>
    <property type="match status" value="1"/>
</dbReference>
<evidence type="ECO:0000259" key="8">
    <source>
        <dbReference type="Pfam" id="PF13186"/>
    </source>
</evidence>
<dbReference type="PANTHER" id="PTHR11228:SF7">
    <property type="entry name" value="PQQA PEPTIDE CYCLASE"/>
    <property type="match status" value="1"/>
</dbReference>
<keyword evidence="2" id="KW-0004">4Fe-4S</keyword>
<dbReference type="GO" id="GO:0046872">
    <property type="term" value="F:metal ion binding"/>
    <property type="evidence" value="ECO:0007669"/>
    <property type="project" value="UniProtKB-KW"/>
</dbReference>
<proteinExistence type="predicted"/>
<comment type="caution">
    <text evidence="9">The sequence shown here is derived from an EMBL/GenBank/DDBJ whole genome shotgun (WGS) entry which is preliminary data.</text>
</comment>
<dbReference type="InterPro" id="IPR050377">
    <property type="entry name" value="Radical_SAM_PqqE_MftC-like"/>
</dbReference>
<dbReference type="Proteomes" id="UP000741360">
    <property type="component" value="Unassembled WGS sequence"/>
</dbReference>
<dbReference type="Pfam" id="PF13186">
    <property type="entry name" value="SPASM"/>
    <property type="match status" value="1"/>
</dbReference>
<organism evidence="9 10">
    <name type="scientific">Tectimicrobiota bacterium</name>
    <dbReference type="NCBI Taxonomy" id="2528274"/>
    <lineage>
        <taxon>Bacteria</taxon>
        <taxon>Pseudomonadati</taxon>
        <taxon>Nitrospinota/Tectimicrobiota group</taxon>
        <taxon>Candidatus Tectimicrobiota</taxon>
    </lineage>
</organism>
<evidence type="ECO:0000256" key="6">
    <source>
        <dbReference type="ARBA" id="ARBA00023014"/>
    </source>
</evidence>
<evidence type="ECO:0000313" key="10">
    <source>
        <dbReference type="Proteomes" id="UP000741360"/>
    </source>
</evidence>
<reference evidence="9" key="1">
    <citation type="submission" date="2020-07" db="EMBL/GenBank/DDBJ databases">
        <title>Huge and variable diversity of episymbiotic CPR bacteria and DPANN archaea in groundwater ecosystems.</title>
        <authorList>
            <person name="He C.Y."/>
            <person name="Keren R."/>
            <person name="Whittaker M."/>
            <person name="Farag I.F."/>
            <person name="Doudna J."/>
            <person name="Cate J.H.D."/>
            <person name="Banfield J.F."/>
        </authorList>
    </citation>
    <scope>NUCLEOTIDE SEQUENCE</scope>
    <source>
        <strain evidence="9">NC_groundwater_717_Ag_S-0.2um_59_8</strain>
    </source>
</reference>
<name>A0A932GPH5_UNCTE</name>
<comment type="cofactor">
    <cofactor evidence="1">
        <name>[4Fe-4S] cluster</name>
        <dbReference type="ChEBI" id="CHEBI:49883"/>
    </cofactor>
</comment>
<evidence type="ECO:0000256" key="4">
    <source>
        <dbReference type="ARBA" id="ARBA00022723"/>
    </source>
</evidence>
<feature type="domain" description="Radical SAM core" evidence="7">
    <location>
        <begin position="15"/>
        <end position="145"/>
    </location>
</feature>
<dbReference type="GO" id="GO:0003824">
    <property type="term" value="F:catalytic activity"/>
    <property type="evidence" value="ECO:0007669"/>
    <property type="project" value="InterPro"/>
</dbReference>
<keyword evidence="4" id="KW-0479">Metal-binding</keyword>